<proteinExistence type="predicted"/>
<name>A0A1H9VSU4_9PSEU</name>
<dbReference type="EMBL" id="FOFV01000019">
    <property type="protein sequence ID" value="SES24457.1"/>
    <property type="molecule type" value="Genomic_DNA"/>
</dbReference>
<feature type="transmembrane region" description="Helical" evidence="1">
    <location>
        <begin position="42"/>
        <end position="62"/>
    </location>
</feature>
<reference evidence="3" key="1">
    <citation type="submission" date="2016-10" db="EMBL/GenBank/DDBJ databases">
        <authorList>
            <person name="Varghese N."/>
            <person name="Submissions S."/>
        </authorList>
    </citation>
    <scope>NUCLEOTIDE SEQUENCE [LARGE SCALE GENOMIC DNA]</scope>
    <source>
        <strain evidence="3">DSM 44437</strain>
    </source>
</reference>
<organism evidence="2 3">
    <name type="scientific">Lentzea albida</name>
    <dbReference type="NCBI Taxonomy" id="65499"/>
    <lineage>
        <taxon>Bacteria</taxon>
        <taxon>Bacillati</taxon>
        <taxon>Actinomycetota</taxon>
        <taxon>Actinomycetes</taxon>
        <taxon>Pseudonocardiales</taxon>
        <taxon>Pseudonocardiaceae</taxon>
        <taxon>Lentzea</taxon>
    </lineage>
</organism>
<dbReference type="InterPro" id="IPR052712">
    <property type="entry name" value="Acid_resist_chaperone_HdeD"/>
</dbReference>
<keyword evidence="1" id="KW-0812">Transmembrane</keyword>
<feature type="transmembrane region" description="Helical" evidence="1">
    <location>
        <begin position="74"/>
        <end position="93"/>
    </location>
</feature>
<feature type="transmembrane region" description="Helical" evidence="1">
    <location>
        <begin position="16"/>
        <end position="36"/>
    </location>
</feature>
<accession>A0A1H9VSU4</accession>
<dbReference type="PANTHER" id="PTHR34989:SF1">
    <property type="entry name" value="PROTEIN HDED"/>
    <property type="match status" value="1"/>
</dbReference>
<feature type="transmembrane region" description="Helical" evidence="1">
    <location>
        <begin position="129"/>
        <end position="148"/>
    </location>
</feature>
<evidence type="ECO:0000313" key="2">
    <source>
        <dbReference type="EMBL" id="SES24457.1"/>
    </source>
</evidence>
<dbReference type="GO" id="GO:0005886">
    <property type="term" value="C:plasma membrane"/>
    <property type="evidence" value="ECO:0007669"/>
    <property type="project" value="TreeGrafter"/>
</dbReference>
<gene>
    <name evidence="2" type="ORF">SAMN04488000_11978</name>
</gene>
<protein>
    <submittedName>
        <fullName evidence="2">Uncharacterized membrane protein HdeD, DUF308 family</fullName>
    </submittedName>
</protein>
<dbReference type="STRING" id="65499.SAMN04488000_11978"/>
<dbReference type="Proteomes" id="UP000199503">
    <property type="component" value="Unassembled WGS sequence"/>
</dbReference>
<evidence type="ECO:0000256" key="1">
    <source>
        <dbReference type="SAM" id="Phobius"/>
    </source>
</evidence>
<dbReference type="AlphaFoldDB" id="A0A1H9VSU4"/>
<sequence length="193" mass="20990">MPSPATAETILAMQRWWLFTVRGVFAVLFGLAALVWPGLTLLALIILWGAYAFFDGVMTLYLTLTHKEWPARWALGLIGVLGLVTGLIALFLPGITANALLLLIAAWALVTGVLQIVDAIRLRKVMTNEWFYVVTGALTVLLGIILITNPAAGALAFVITIGVFAILWGVVLVLFSLRLKRLSDGRARHAQRA</sequence>
<evidence type="ECO:0000313" key="3">
    <source>
        <dbReference type="Proteomes" id="UP000199503"/>
    </source>
</evidence>
<keyword evidence="1" id="KW-1133">Transmembrane helix</keyword>
<dbReference type="InterPro" id="IPR005325">
    <property type="entry name" value="DUF308_memb"/>
</dbReference>
<dbReference type="PANTHER" id="PTHR34989">
    <property type="entry name" value="PROTEIN HDED"/>
    <property type="match status" value="1"/>
</dbReference>
<feature type="transmembrane region" description="Helical" evidence="1">
    <location>
        <begin position="99"/>
        <end position="117"/>
    </location>
</feature>
<feature type="transmembrane region" description="Helical" evidence="1">
    <location>
        <begin position="154"/>
        <end position="177"/>
    </location>
</feature>
<dbReference type="Pfam" id="PF03729">
    <property type="entry name" value="DUF308"/>
    <property type="match status" value="1"/>
</dbReference>
<keyword evidence="1" id="KW-0472">Membrane</keyword>
<keyword evidence="3" id="KW-1185">Reference proteome</keyword>